<accession>A0ABZ0IY42</accession>
<gene>
    <name evidence="2" type="ORF">P4826_10680</name>
</gene>
<keyword evidence="3" id="KW-1185">Reference proteome</keyword>
<evidence type="ECO:0000256" key="1">
    <source>
        <dbReference type="SAM" id="MobiDB-lite"/>
    </source>
</evidence>
<protein>
    <submittedName>
        <fullName evidence="2">DUF1840 domain-containing protein</fullName>
    </submittedName>
</protein>
<name>A0ABZ0IY42_9BURK</name>
<feature type="region of interest" description="Disordered" evidence="1">
    <location>
        <begin position="57"/>
        <end position="85"/>
    </location>
</feature>
<dbReference type="InterPro" id="IPR014991">
    <property type="entry name" value="DUF1840"/>
</dbReference>
<dbReference type="EMBL" id="CP136921">
    <property type="protein sequence ID" value="WOO30900.1"/>
    <property type="molecule type" value="Genomic_DNA"/>
</dbReference>
<dbReference type="RefSeq" id="WP_317700396.1">
    <property type="nucleotide sequence ID" value="NZ_CP136921.1"/>
</dbReference>
<sequence length="108" mass="11677">MLFKFKSRATADLIMLEPNGRRVLEIIGKNPDDAHGIVTAEQIPAAIAALEAAVRADDAARTAPADDEEGADDEGQGTQRDPVSLRQRAAPFIDMLRRSAAEAHDVVW</sequence>
<organism evidence="2 3">
    <name type="scientific">Diaphorobacter limosus</name>
    <dbReference type="NCBI Taxonomy" id="3036128"/>
    <lineage>
        <taxon>Bacteria</taxon>
        <taxon>Pseudomonadati</taxon>
        <taxon>Pseudomonadota</taxon>
        <taxon>Betaproteobacteria</taxon>
        <taxon>Burkholderiales</taxon>
        <taxon>Comamonadaceae</taxon>
        <taxon>Diaphorobacter</taxon>
    </lineage>
</organism>
<feature type="compositionally biased region" description="Acidic residues" evidence="1">
    <location>
        <begin position="65"/>
        <end position="75"/>
    </location>
</feature>
<dbReference type="Pfam" id="PF08895">
    <property type="entry name" value="DUF1840"/>
    <property type="match status" value="1"/>
</dbReference>
<evidence type="ECO:0000313" key="3">
    <source>
        <dbReference type="Proteomes" id="UP001303211"/>
    </source>
</evidence>
<reference evidence="2 3" key="1">
    <citation type="submission" date="2023-03" db="EMBL/GenBank/DDBJ databases">
        <title>Diaphorobacter basophil sp. nov., isolated from a sewage-treatment plant.</title>
        <authorList>
            <person name="Yang K."/>
        </authorList>
    </citation>
    <scope>NUCLEOTIDE SEQUENCE [LARGE SCALE GENOMIC DNA]</scope>
    <source>
        <strain evidence="2 3">Y-1</strain>
    </source>
</reference>
<proteinExistence type="predicted"/>
<dbReference type="Proteomes" id="UP001303211">
    <property type="component" value="Chromosome"/>
</dbReference>
<evidence type="ECO:0000313" key="2">
    <source>
        <dbReference type="EMBL" id="WOO30900.1"/>
    </source>
</evidence>